<organism evidence="11 12">
    <name type="scientific">Dryobates pubescens</name>
    <name type="common">Downy woodpecker</name>
    <name type="synonym">Picoides pubescens</name>
    <dbReference type="NCBI Taxonomy" id="118200"/>
    <lineage>
        <taxon>Eukaryota</taxon>
        <taxon>Metazoa</taxon>
        <taxon>Chordata</taxon>
        <taxon>Craniata</taxon>
        <taxon>Vertebrata</taxon>
        <taxon>Euteleostomi</taxon>
        <taxon>Archelosauria</taxon>
        <taxon>Archosauria</taxon>
        <taxon>Dinosauria</taxon>
        <taxon>Saurischia</taxon>
        <taxon>Theropoda</taxon>
        <taxon>Coelurosauria</taxon>
        <taxon>Aves</taxon>
        <taxon>Neognathae</taxon>
        <taxon>Neoaves</taxon>
        <taxon>Telluraves</taxon>
        <taxon>Coraciimorphae</taxon>
        <taxon>Piciformes</taxon>
        <taxon>Picidae</taxon>
        <taxon>Dryobates</taxon>
    </lineage>
</organism>
<evidence type="ECO:0000256" key="7">
    <source>
        <dbReference type="ARBA" id="ARBA00022618"/>
    </source>
</evidence>
<feature type="non-terminal residue" evidence="11">
    <location>
        <position position="1"/>
    </location>
</feature>
<keyword evidence="9" id="KW-0226">DNA condensation</keyword>
<evidence type="ECO:0000256" key="8">
    <source>
        <dbReference type="ARBA" id="ARBA00022776"/>
    </source>
</evidence>
<evidence type="ECO:0000313" key="12">
    <source>
        <dbReference type="Proteomes" id="UP000053875"/>
    </source>
</evidence>
<keyword evidence="5" id="KW-0158">Chromosome</keyword>
<accession>A0A093IEX9</accession>
<dbReference type="InterPro" id="IPR022816">
    <property type="entry name" value="Condensin_barren_su2"/>
</dbReference>
<evidence type="ECO:0000256" key="9">
    <source>
        <dbReference type="ARBA" id="ARBA00023067"/>
    </source>
</evidence>
<keyword evidence="8" id="KW-0498">Mitosis</keyword>
<evidence type="ECO:0000256" key="10">
    <source>
        <dbReference type="ARBA" id="ARBA00023306"/>
    </source>
</evidence>
<comment type="similarity">
    <text evidence="3">Belongs to the CND2 (condensin subunit 2) family.</text>
</comment>
<evidence type="ECO:0000256" key="4">
    <source>
        <dbReference type="ARBA" id="ARBA00016065"/>
    </source>
</evidence>
<dbReference type="EMBL" id="KL215553">
    <property type="protein sequence ID" value="KFV65276.1"/>
    <property type="molecule type" value="Genomic_DNA"/>
</dbReference>
<evidence type="ECO:0000256" key="5">
    <source>
        <dbReference type="ARBA" id="ARBA00022454"/>
    </source>
</evidence>
<dbReference type="STRING" id="118200.A0A093IEX9"/>
<evidence type="ECO:0000256" key="2">
    <source>
        <dbReference type="ARBA" id="ARBA00004496"/>
    </source>
</evidence>
<gene>
    <name evidence="11" type="ORF">N307_13247</name>
</gene>
<dbReference type="GO" id="GO:0007076">
    <property type="term" value="P:mitotic chromosome condensation"/>
    <property type="evidence" value="ECO:0007669"/>
    <property type="project" value="InterPro"/>
</dbReference>
<feature type="non-terminal residue" evidence="11">
    <location>
        <position position="301"/>
    </location>
</feature>
<dbReference type="GO" id="GO:0005737">
    <property type="term" value="C:cytoplasm"/>
    <property type="evidence" value="ECO:0007669"/>
    <property type="project" value="UniProtKB-SubCell"/>
</dbReference>
<name>A0A093IEX9_DRYPU</name>
<evidence type="ECO:0000256" key="1">
    <source>
        <dbReference type="ARBA" id="ARBA00004286"/>
    </source>
</evidence>
<dbReference type="PANTHER" id="PTHR13108">
    <property type="entry name" value="CONDENSIN COMPLEX SUBUNIT 2"/>
    <property type="match status" value="1"/>
</dbReference>
<proteinExistence type="inferred from homology"/>
<dbReference type="GO" id="GO:0000796">
    <property type="term" value="C:condensin complex"/>
    <property type="evidence" value="ECO:0007669"/>
    <property type="project" value="InterPro"/>
</dbReference>
<keyword evidence="6" id="KW-0963">Cytoplasm</keyword>
<reference evidence="11 12" key="1">
    <citation type="submission" date="2014-04" db="EMBL/GenBank/DDBJ databases">
        <title>Genome evolution of avian class.</title>
        <authorList>
            <person name="Zhang G."/>
            <person name="Li C."/>
        </authorList>
    </citation>
    <scope>NUCLEOTIDE SEQUENCE [LARGE SCALE GENOMIC DNA]</scope>
    <source>
        <strain evidence="11">BGI_N307</strain>
    </source>
</reference>
<evidence type="ECO:0000256" key="3">
    <source>
        <dbReference type="ARBA" id="ARBA00009471"/>
    </source>
</evidence>
<comment type="subcellular location">
    <subcellularLocation>
        <location evidence="1">Chromosome</location>
    </subcellularLocation>
    <subcellularLocation>
        <location evidence="2">Cytoplasm</location>
    </subcellularLocation>
</comment>
<dbReference type="AlphaFoldDB" id="A0A093IEX9"/>
<dbReference type="Proteomes" id="UP000053875">
    <property type="component" value="Unassembled WGS sequence"/>
</dbReference>
<dbReference type="GO" id="GO:0051301">
    <property type="term" value="P:cell division"/>
    <property type="evidence" value="ECO:0007669"/>
    <property type="project" value="UniProtKB-KW"/>
</dbReference>
<evidence type="ECO:0000313" key="11">
    <source>
        <dbReference type="EMBL" id="KFV65276.1"/>
    </source>
</evidence>
<protein>
    <recommendedName>
        <fullName evidence="4">Condensin complex subunit 2</fullName>
    </recommendedName>
</protein>
<keyword evidence="12" id="KW-1185">Reference proteome</keyword>
<dbReference type="PANTHER" id="PTHR13108:SF9">
    <property type="entry name" value="CONDENSIN COMPLEX SUBUNIT 2"/>
    <property type="match status" value="1"/>
</dbReference>
<keyword evidence="10" id="KW-0131">Cell cycle</keyword>
<evidence type="ECO:0000256" key="6">
    <source>
        <dbReference type="ARBA" id="ARBA00022490"/>
    </source>
</evidence>
<keyword evidence="7" id="KW-0132">Cell division</keyword>
<sequence length="301" mass="33399">LEGGDICSMSLHLSLKAGEYSYFSPRTLSMWAGPEHWRFKPPHRCSTQTVGERKSRAMRKAFELGFDEAMEFKGHFRETKAPVTLARSLLDSDNPRSTTLPPDFNYDPVNVLQLFLKPDVKISRLLSAGSSLEPGAGVGDYDYNNPNDASNFCPALQAADSEDDNDLTHCTGQAEDFNLTAYPGGQAAELSRANLTAYGELNLIPEPQKVNKFMIQYAKTAKKIDIKHLKKNMWGLLTEDQERDAAEVENAKQKEDKSVVAGQKTLSSITQELHHRLPSSVAQELSVPLAFACLLHLANEK</sequence>
<dbReference type="GO" id="GO:0003682">
    <property type="term" value="F:chromatin binding"/>
    <property type="evidence" value="ECO:0007669"/>
    <property type="project" value="TreeGrafter"/>
</dbReference>
<dbReference type="Pfam" id="PF05786">
    <property type="entry name" value="Cnd2"/>
    <property type="match status" value="1"/>
</dbReference>